<dbReference type="Pfam" id="PF25209">
    <property type="entry name" value="Phage_capsid_4"/>
    <property type="match status" value="1"/>
</dbReference>
<reference evidence="5 6" key="1">
    <citation type="submission" date="2022-04" db="EMBL/GenBank/DDBJ databases">
        <authorList>
            <person name="Ye Y.-Q."/>
            <person name="Du Z.-J."/>
        </authorList>
    </citation>
    <scope>NUCLEOTIDE SEQUENCE [LARGE SCALE GENOMIC DNA]</scope>
    <source>
        <strain evidence="5 6">A6E488</strain>
    </source>
</reference>
<proteinExistence type="predicted"/>
<evidence type="ECO:0000256" key="1">
    <source>
        <dbReference type="ARBA" id="ARBA00022612"/>
    </source>
</evidence>
<keyword evidence="2" id="KW-0645">Protease</keyword>
<comment type="caution">
    <text evidence="5">The sequence shown here is derived from an EMBL/GenBank/DDBJ whole genome shotgun (WGS) entry which is preliminary data.</text>
</comment>
<dbReference type="GO" id="GO:0008233">
    <property type="term" value="F:peptidase activity"/>
    <property type="evidence" value="ECO:0007669"/>
    <property type="project" value="UniProtKB-KW"/>
</dbReference>
<dbReference type="GO" id="GO:0006508">
    <property type="term" value="P:proteolysis"/>
    <property type="evidence" value="ECO:0007669"/>
    <property type="project" value="UniProtKB-KW"/>
</dbReference>
<name>A0AAW5QRK4_9HYPH</name>
<sequence length="737" mass="80485">MPTCWPPRVWLPTWTSPSSSAGTLRSSSGHISREMTILQISIADIATCRLSLRGQWAKISKSNCSKSWRTRPNTAFQAGSRSIAVRLRKPFGLGSRSWSSCHGSTATARKGLQSVERPHGGAMMLQRAIDANQSDLMVRRAPAGGLSWDEETRTLDAVVSTFADVRRYGYIERLSREASNWDLTRVGSPAGVPFLAGHNMFNPGAKLGRVLAVTVGPQNVRAKIKLGDSQAAKQLVRDLVAGVGVAISFGYEVGEWERIPPANAGEREVRIARQIHLYEVSAVSVAADPGAHVRSKETSMDPDEIETATIEAPPPATPTREQETRTFGETERRALVQRYGLTNKFYNRHKDKDEGPFKEAILDHLAKRSEEHMTFPHVEVGGGGASFDNPEFRAAAMGEALYQRIAPSHSLSDPAREFARLTVPELARQCLAFGGHSTRGLSTAELVTRGLHTTSDFPLVLADTVNRTLRAAYDVPTSGVRMVARQTTARDFRKKTKLQLSGGPSLEKVNEHGEFKHGTFNESGESYKIDTFGKIFGITRQALVNDDLAAFDRVPREMGRAALAFENNFLADLVKANAAMSDGKALFHADHGNLAASGAVVSVTTLTVARQAMRKQTGLQGELISVPPKYLLVPAELETIGEQVLASIAAAKVDDVNPFSGRLELIVEPRFTDATRWYVVADPGVIDGLEYAYLEGDPGPQIDTEAGFDVDGVRFRVRLDFGGGFVDWRSWYSNPGE</sequence>
<dbReference type="InterPro" id="IPR054613">
    <property type="entry name" value="Peptidase_S78_dom"/>
</dbReference>
<evidence type="ECO:0000313" key="5">
    <source>
        <dbReference type="EMBL" id="MCT8970691.1"/>
    </source>
</evidence>
<accession>A0AAW5QRK4</accession>
<dbReference type="AlphaFoldDB" id="A0AAW5QRK4"/>
<feature type="domain" description="Prohead serine protease" evidence="4">
    <location>
        <begin position="152"/>
        <end position="301"/>
    </location>
</feature>
<dbReference type="RefSeq" id="WP_261614254.1">
    <property type="nucleotide sequence ID" value="NZ_JALIDZ010000001.1"/>
</dbReference>
<dbReference type="NCBIfam" id="NF045541">
    <property type="entry name" value="scaf_prot_MCP2"/>
    <property type="match status" value="1"/>
</dbReference>
<evidence type="ECO:0000313" key="6">
    <source>
        <dbReference type="Proteomes" id="UP001320898"/>
    </source>
</evidence>
<evidence type="ECO:0000256" key="2">
    <source>
        <dbReference type="ARBA" id="ARBA00022670"/>
    </source>
</evidence>
<gene>
    <name evidence="5" type="ORF">MUB46_02350</name>
</gene>
<evidence type="ECO:0000256" key="3">
    <source>
        <dbReference type="ARBA" id="ARBA00022801"/>
    </source>
</evidence>
<keyword evidence="3" id="KW-0378">Hydrolase</keyword>
<keyword evidence="6" id="KW-1185">Reference proteome</keyword>
<evidence type="ECO:0000259" key="4">
    <source>
        <dbReference type="Pfam" id="PF04586"/>
    </source>
</evidence>
<keyword evidence="1" id="KW-1188">Viral release from host cell</keyword>
<dbReference type="Proteomes" id="UP001320898">
    <property type="component" value="Unassembled WGS sequence"/>
</dbReference>
<organism evidence="5 6">
    <name type="scientific">Microbaculum marinisediminis</name>
    <dbReference type="NCBI Taxonomy" id="2931392"/>
    <lineage>
        <taxon>Bacteria</taxon>
        <taxon>Pseudomonadati</taxon>
        <taxon>Pseudomonadota</taxon>
        <taxon>Alphaproteobacteria</taxon>
        <taxon>Hyphomicrobiales</taxon>
        <taxon>Tepidamorphaceae</taxon>
        <taxon>Microbaculum</taxon>
    </lineage>
</organism>
<protein>
    <submittedName>
        <fullName evidence="5">Mu-like prophage major head subunit gpT family protein</fullName>
    </submittedName>
</protein>
<dbReference type="Pfam" id="PF04586">
    <property type="entry name" value="Peptidase_S78"/>
    <property type="match status" value="1"/>
</dbReference>
<dbReference type="EMBL" id="JALIDZ010000001">
    <property type="protein sequence ID" value="MCT8970691.1"/>
    <property type="molecule type" value="Genomic_DNA"/>
</dbReference>